<sequence>MMLKMLLISLLFTIGPIKEKTQKNKGTVTIEFSGIEKQGGYVELSMFNSYKGFPNNRNIAFKTY</sequence>
<keyword evidence="2" id="KW-1185">Reference proteome</keyword>
<evidence type="ECO:0000313" key="1">
    <source>
        <dbReference type="EMBL" id="GGX29432.1"/>
    </source>
</evidence>
<dbReference type="AlphaFoldDB" id="A0A918JXG2"/>
<protein>
    <submittedName>
        <fullName evidence="1">Uncharacterized protein</fullName>
    </submittedName>
</protein>
<dbReference type="EMBL" id="BMWS01000027">
    <property type="protein sequence ID" value="GGX29432.1"/>
    <property type="molecule type" value="Genomic_DNA"/>
</dbReference>
<comment type="caution">
    <text evidence="1">The sequence shown here is derived from an EMBL/GenBank/DDBJ whole genome shotgun (WGS) entry which is preliminary data.</text>
</comment>
<accession>A0A918JXG2</accession>
<proteinExistence type="predicted"/>
<dbReference type="RefSeq" id="WP_155837894.1">
    <property type="nucleotide sequence ID" value="NZ_BMWS01000027.1"/>
</dbReference>
<name>A0A918JXG2_9FLAO</name>
<dbReference type="Proteomes" id="UP000601108">
    <property type="component" value="Unassembled WGS sequence"/>
</dbReference>
<organism evidence="1 2">
    <name type="scientific">Aquimarina muelleri</name>
    <dbReference type="NCBI Taxonomy" id="279356"/>
    <lineage>
        <taxon>Bacteria</taxon>
        <taxon>Pseudomonadati</taxon>
        <taxon>Bacteroidota</taxon>
        <taxon>Flavobacteriia</taxon>
        <taxon>Flavobacteriales</taxon>
        <taxon>Flavobacteriaceae</taxon>
        <taxon>Aquimarina</taxon>
    </lineage>
</organism>
<evidence type="ECO:0000313" key="2">
    <source>
        <dbReference type="Proteomes" id="UP000601108"/>
    </source>
</evidence>
<gene>
    <name evidence="1" type="ORF">GCM10007384_33360</name>
</gene>
<reference evidence="1 2" key="1">
    <citation type="journal article" date="2014" name="Int. J. Syst. Evol. Microbiol.">
        <title>Complete genome sequence of Corynebacterium casei LMG S-19264T (=DSM 44701T), isolated from a smear-ripened cheese.</title>
        <authorList>
            <consortium name="US DOE Joint Genome Institute (JGI-PGF)"/>
            <person name="Walter F."/>
            <person name="Albersmeier A."/>
            <person name="Kalinowski J."/>
            <person name="Ruckert C."/>
        </authorList>
    </citation>
    <scope>NUCLEOTIDE SEQUENCE [LARGE SCALE GENOMIC DNA]</scope>
    <source>
        <strain evidence="1 2">KCTC 12285</strain>
    </source>
</reference>